<keyword evidence="2" id="KW-1133">Transmembrane helix</keyword>
<organism evidence="3 4">
    <name type="scientific">Rhodococcus erythropolis (strain PR4 / NBRC 100887)</name>
    <dbReference type="NCBI Taxonomy" id="234621"/>
    <lineage>
        <taxon>Bacteria</taxon>
        <taxon>Bacillati</taxon>
        <taxon>Actinomycetota</taxon>
        <taxon>Actinomycetes</taxon>
        <taxon>Mycobacteriales</taxon>
        <taxon>Nocardiaceae</taxon>
        <taxon>Rhodococcus</taxon>
        <taxon>Rhodococcus erythropolis group</taxon>
    </lineage>
</organism>
<evidence type="ECO:0000256" key="1">
    <source>
        <dbReference type="SAM" id="MobiDB-lite"/>
    </source>
</evidence>
<feature type="transmembrane region" description="Helical" evidence="2">
    <location>
        <begin position="48"/>
        <end position="68"/>
    </location>
</feature>
<reference evidence="4" key="1">
    <citation type="submission" date="2005-03" db="EMBL/GenBank/DDBJ databases">
        <title>Comparison of the complete genome sequences of Rhodococcus erythropolis PR4 and Rhodococcus opacus B4.</title>
        <authorList>
            <person name="Takarada H."/>
            <person name="Sekine M."/>
            <person name="Hosoyama A."/>
            <person name="Yamada R."/>
            <person name="Fujisawa T."/>
            <person name="Omata S."/>
            <person name="Shimizu A."/>
            <person name="Tsukatani N."/>
            <person name="Tanikawa S."/>
            <person name="Fujita N."/>
            <person name="Harayama S."/>
        </authorList>
    </citation>
    <scope>NUCLEOTIDE SEQUENCE [LARGE SCALE GENOMIC DNA]</scope>
    <source>
        <strain evidence="4">PR4 / NBRC 100887</strain>
    </source>
</reference>
<keyword evidence="2" id="KW-0812">Transmembrane</keyword>
<reference evidence="3 4" key="2">
    <citation type="journal article" date="2006" name="Environ. Microbiol.">
        <title>Sequence analysis of three plasmids harboured in Rhodococcus erythropolis strain PR4.</title>
        <authorList>
            <person name="Sekine M."/>
            <person name="Tanikawa S."/>
            <person name="Omata S."/>
            <person name="Saito M."/>
            <person name="Fujisawa T."/>
            <person name="Tsukatani N."/>
            <person name="Tajima T."/>
            <person name="Sekigawa T."/>
            <person name="Kosugi H."/>
            <person name="Matsuo Y."/>
            <person name="Nishiko R."/>
            <person name="Imamura K."/>
            <person name="Ito M."/>
            <person name="Narita H."/>
            <person name="Tago S."/>
            <person name="Fujita N."/>
            <person name="Harayama S."/>
        </authorList>
    </citation>
    <scope>NUCLEOTIDE SEQUENCE [LARGE SCALE GENOMIC DNA]</scope>
    <source>
        <strain evidence="4">PR4 / NBRC 100887</strain>
    </source>
</reference>
<evidence type="ECO:0000256" key="2">
    <source>
        <dbReference type="SAM" id="Phobius"/>
    </source>
</evidence>
<keyword evidence="2" id="KW-0472">Membrane</keyword>
<proteinExistence type="predicted"/>
<name>C0ZXA2_RHOE4</name>
<protein>
    <submittedName>
        <fullName evidence="3">Uncharacterized protein</fullName>
    </submittedName>
</protein>
<evidence type="ECO:0000313" key="4">
    <source>
        <dbReference type="Proteomes" id="UP000002204"/>
    </source>
</evidence>
<sequence>MNEWPELLAQDLPTTQESVPVPPVPASYMPQILIENVPAGGSGLTQPLATLIAGLLALGAATIAYRGVLRQVRATDLRDDRTVRINALVKASKAIAAMDLALENIQDGDESVKGTDQIRVNLDACILASMKLGLLGLKKSHKLFDQMNDIVREVNRPSDITGEWAMRYHEAQLAVVRAFEDDAAIRKTYFQSWRDRRNGLNLGVTEEGNSIQFTSQIQRITATLDQSGKQAESAGATPSETSSSGEIDSVVPFELISDLNPKAGLEAYGTMIESRLRKRHMLLFGNTARSSVIALERLADQLESVDGDDETLTIAAEIAKLARDARHRDSLDISEENMKLLLTSWPRIRGYLDSPARDSSKPSQSDD</sequence>
<dbReference type="EMBL" id="AP008957">
    <property type="protein sequence ID" value="BAH32987.1"/>
    <property type="molecule type" value="Genomic_DNA"/>
</dbReference>
<dbReference type="RefSeq" id="WP_020907180.1">
    <property type="nucleotide sequence ID" value="NC_012490.1"/>
</dbReference>
<dbReference type="HOGENOM" id="CLU_754150_0_0_11"/>
<accession>C0ZXA2</accession>
<dbReference type="Proteomes" id="UP000002204">
    <property type="component" value="Chromosome"/>
</dbReference>
<feature type="region of interest" description="Disordered" evidence="1">
    <location>
        <begin position="225"/>
        <end position="246"/>
    </location>
</feature>
<evidence type="ECO:0000313" key="3">
    <source>
        <dbReference type="EMBL" id="BAH32987.1"/>
    </source>
</evidence>
<gene>
    <name evidence="3" type="ordered locus">RER_22790</name>
</gene>
<dbReference type="AlphaFoldDB" id="C0ZXA2"/>
<dbReference type="KEGG" id="rer:RER_22790"/>